<sequence length="66" mass="7559">MKTFTSFFNRKYMGLPDVHVELEAKNVLGNELVISIASEFIENGGEDTEKQRKSNIIKYFPIGTVY</sequence>
<proteinExistence type="predicted"/>
<dbReference type="RefSeq" id="WP_175561967.1">
    <property type="nucleotide sequence ID" value="NZ_FRFD01000003.1"/>
</dbReference>
<organism evidence="1 2">
    <name type="scientific">Anaerocolumna xylanovorans DSM 12503</name>
    <dbReference type="NCBI Taxonomy" id="1121345"/>
    <lineage>
        <taxon>Bacteria</taxon>
        <taxon>Bacillati</taxon>
        <taxon>Bacillota</taxon>
        <taxon>Clostridia</taxon>
        <taxon>Lachnospirales</taxon>
        <taxon>Lachnospiraceae</taxon>
        <taxon>Anaerocolumna</taxon>
    </lineage>
</organism>
<keyword evidence="2" id="KW-1185">Reference proteome</keyword>
<name>A0A1M7XXN0_9FIRM</name>
<dbReference type="EMBL" id="FRFD01000003">
    <property type="protein sequence ID" value="SHO43682.1"/>
    <property type="molecule type" value="Genomic_DNA"/>
</dbReference>
<evidence type="ECO:0000313" key="1">
    <source>
        <dbReference type="EMBL" id="SHO43682.1"/>
    </source>
</evidence>
<evidence type="ECO:0000313" key="2">
    <source>
        <dbReference type="Proteomes" id="UP000184612"/>
    </source>
</evidence>
<protein>
    <submittedName>
        <fullName evidence="1">Uncharacterized protein</fullName>
    </submittedName>
</protein>
<reference evidence="1 2" key="1">
    <citation type="submission" date="2016-12" db="EMBL/GenBank/DDBJ databases">
        <authorList>
            <person name="Song W.-J."/>
            <person name="Kurnit D.M."/>
        </authorList>
    </citation>
    <scope>NUCLEOTIDE SEQUENCE [LARGE SCALE GENOMIC DNA]</scope>
    <source>
        <strain evidence="1 2">DSM 12503</strain>
    </source>
</reference>
<accession>A0A1M7XXN0</accession>
<gene>
    <name evidence="1" type="ORF">SAMN02745217_00319</name>
</gene>
<dbReference type="Proteomes" id="UP000184612">
    <property type="component" value="Unassembled WGS sequence"/>
</dbReference>
<dbReference type="AlphaFoldDB" id="A0A1M7XXN0"/>